<gene>
    <name evidence="2" type="ORF">PCL_08554</name>
</gene>
<accession>A0A2U3DR89</accession>
<reference evidence="2 3" key="1">
    <citation type="journal article" date="2016" name="Front. Microbiol.">
        <title>Genome and transcriptome sequences reveal the specific parasitism of the nematophagous Purpureocillium lilacinum 36-1.</title>
        <authorList>
            <person name="Xie J."/>
            <person name="Li S."/>
            <person name="Mo C."/>
            <person name="Xiao X."/>
            <person name="Peng D."/>
            <person name="Wang G."/>
            <person name="Xiao Y."/>
        </authorList>
    </citation>
    <scope>NUCLEOTIDE SEQUENCE [LARGE SCALE GENOMIC DNA]</scope>
    <source>
        <strain evidence="2 3">36-1</strain>
    </source>
</reference>
<sequence>MPGRPPPRARYHPPKSVGVRPSANWMRPHGGASVLGSLVASGGSQLLSAWASGREWAREWASGQAAGGRVEVRVPARPAYPYMAVHAPQDVHAFQVAPRCFVKSAARRWRGEACRVVSCRGPGSLSECLQRLGCSSFSGRAGSTVAGRWRARALPRFEMENTGTSLRQVLRPLPSTSRSLAEVPASLPMPIEPTGKDFRIVARCAAADAAPLRCCMCPSPWCSPAPCPVRANASAVPSLQTVLLPGHQTRRGPSLSRPQARHPHSKLRLFEAPPEAGTKAVLDRTGGTEYPRYPIPGWRAGPRHVRAYFRRWERCKLLPCPVKILTRHPGRWPMGTTGGTWPRPMSGIGYPLAGQGTLPYPPPVLLGRHSNPNPPSSDQPALASHLSHPSSLTPSPSFSVPSPTLLRLLRHTTHRCATRAFESSSHSPFDTPDAPIPWCCARPLDEFARRVVGSPPPQQRHRSSFRARRRQFLAAHTLYSSVVPVP</sequence>
<protein>
    <submittedName>
        <fullName evidence="2">Uncharacterized protein</fullName>
    </submittedName>
</protein>
<evidence type="ECO:0000313" key="3">
    <source>
        <dbReference type="Proteomes" id="UP000245956"/>
    </source>
</evidence>
<dbReference type="AlphaFoldDB" id="A0A2U3DR89"/>
<dbReference type="Proteomes" id="UP000245956">
    <property type="component" value="Unassembled WGS sequence"/>
</dbReference>
<organism evidence="2 3">
    <name type="scientific">Purpureocillium lilacinum</name>
    <name type="common">Paecilomyces lilacinus</name>
    <dbReference type="NCBI Taxonomy" id="33203"/>
    <lineage>
        <taxon>Eukaryota</taxon>
        <taxon>Fungi</taxon>
        <taxon>Dikarya</taxon>
        <taxon>Ascomycota</taxon>
        <taxon>Pezizomycotina</taxon>
        <taxon>Sordariomycetes</taxon>
        <taxon>Hypocreomycetidae</taxon>
        <taxon>Hypocreales</taxon>
        <taxon>Ophiocordycipitaceae</taxon>
        <taxon>Purpureocillium</taxon>
    </lineage>
</organism>
<evidence type="ECO:0000313" key="2">
    <source>
        <dbReference type="EMBL" id="PWI64759.1"/>
    </source>
</evidence>
<feature type="compositionally biased region" description="Low complexity" evidence="1">
    <location>
        <begin position="380"/>
        <end position="399"/>
    </location>
</feature>
<name>A0A2U3DR89_PURLI</name>
<dbReference type="EMBL" id="LCWV01000045">
    <property type="protein sequence ID" value="PWI64759.1"/>
    <property type="molecule type" value="Genomic_DNA"/>
</dbReference>
<evidence type="ECO:0000256" key="1">
    <source>
        <dbReference type="SAM" id="MobiDB-lite"/>
    </source>
</evidence>
<feature type="region of interest" description="Disordered" evidence="1">
    <location>
        <begin position="361"/>
        <end position="399"/>
    </location>
</feature>
<comment type="caution">
    <text evidence="2">The sequence shown here is derived from an EMBL/GenBank/DDBJ whole genome shotgun (WGS) entry which is preliminary data.</text>
</comment>
<proteinExistence type="predicted"/>